<proteinExistence type="predicted"/>
<dbReference type="VEuPathDB" id="FungiDB:AMAG_19465"/>
<evidence type="ECO:0000313" key="1">
    <source>
        <dbReference type="EMBL" id="KNE65432.1"/>
    </source>
</evidence>
<protein>
    <submittedName>
        <fullName evidence="1">Uncharacterized protein</fullName>
    </submittedName>
</protein>
<reference evidence="1 2" key="1">
    <citation type="submission" date="2009-11" db="EMBL/GenBank/DDBJ databases">
        <title>Annotation of Allomyces macrogynus ATCC 38327.</title>
        <authorList>
            <consortium name="The Broad Institute Genome Sequencing Platform"/>
            <person name="Russ C."/>
            <person name="Cuomo C."/>
            <person name="Burger G."/>
            <person name="Gray M.W."/>
            <person name="Holland P.W.H."/>
            <person name="King N."/>
            <person name="Lang F.B.F."/>
            <person name="Roger A.J."/>
            <person name="Ruiz-Trillo I."/>
            <person name="Young S.K."/>
            <person name="Zeng Q."/>
            <person name="Gargeya S."/>
            <person name="Fitzgerald M."/>
            <person name="Haas B."/>
            <person name="Abouelleil A."/>
            <person name="Alvarado L."/>
            <person name="Arachchi H.M."/>
            <person name="Berlin A."/>
            <person name="Chapman S.B."/>
            <person name="Gearin G."/>
            <person name="Goldberg J."/>
            <person name="Griggs A."/>
            <person name="Gujja S."/>
            <person name="Hansen M."/>
            <person name="Heiman D."/>
            <person name="Howarth C."/>
            <person name="Larimer J."/>
            <person name="Lui A."/>
            <person name="MacDonald P.J.P."/>
            <person name="McCowen C."/>
            <person name="Montmayeur A."/>
            <person name="Murphy C."/>
            <person name="Neiman D."/>
            <person name="Pearson M."/>
            <person name="Priest M."/>
            <person name="Roberts A."/>
            <person name="Saif S."/>
            <person name="Shea T."/>
            <person name="Sisk P."/>
            <person name="Stolte C."/>
            <person name="Sykes S."/>
            <person name="Wortman J."/>
            <person name="Nusbaum C."/>
            <person name="Birren B."/>
        </authorList>
    </citation>
    <scope>NUCLEOTIDE SEQUENCE [LARGE SCALE GENOMIC DNA]</scope>
    <source>
        <strain evidence="1 2">ATCC 38327</strain>
    </source>
</reference>
<dbReference type="Proteomes" id="UP000054350">
    <property type="component" value="Unassembled WGS sequence"/>
</dbReference>
<reference evidence="2" key="2">
    <citation type="submission" date="2009-11" db="EMBL/GenBank/DDBJ databases">
        <title>The Genome Sequence of Allomyces macrogynus strain ATCC 38327.</title>
        <authorList>
            <consortium name="The Broad Institute Genome Sequencing Platform"/>
            <person name="Russ C."/>
            <person name="Cuomo C."/>
            <person name="Shea T."/>
            <person name="Young S.K."/>
            <person name="Zeng Q."/>
            <person name="Koehrsen M."/>
            <person name="Haas B."/>
            <person name="Borodovsky M."/>
            <person name="Guigo R."/>
            <person name="Alvarado L."/>
            <person name="Berlin A."/>
            <person name="Borenstein D."/>
            <person name="Chen Z."/>
            <person name="Engels R."/>
            <person name="Freedman E."/>
            <person name="Gellesch M."/>
            <person name="Goldberg J."/>
            <person name="Griggs A."/>
            <person name="Gujja S."/>
            <person name="Heiman D."/>
            <person name="Hepburn T."/>
            <person name="Howarth C."/>
            <person name="Jen D."/>
            <person name="Larson L."/>
            <person name="Lewis B."/>
            <person name="Mehta T."/>
            <person name="Park D."/>
            <person name="Pearson M."/>
            <person name="Roberts A."/>
            <person name="Saif S."/>
            <person name="Shenoy N."/>
            <person name="Sisk P."/>
            <person name="Stolte C."/>
            <person name="Sykes S."/>
            <person name="Walk T."/>
            <person name="White J."/>
            <person name="Yandava C."/>
            <person name="Burger G."/>
            <person name="Gray M.W."/>
            <person name="Holland P.W.H."/>
            <person name="King N."/>
            <person name="Lang F.B.F."/>
            <person name="Roger A.J."/>
            <person name="Ruiz-Trillo I."/>
            <person name="Lander E."/>
            <person name="Nusbaum C."/>
        </authorList>
    </citation>
    <scope>NUCLEOTIDE SEQUENCE [LARGE SCALE GENOMIC DNA]</scope>
    <source>
        <strain evidence="2">ATCC 38327</strain>
    </source>
</reference>
<keyword evidence="2" id="KW-1185">Reference proteome</keyword>
<name>A0A0L0SSE3_ALLM3</name>
<gene>
    <name evidence="1" type="ORF">AMAG_19465</name>
</gene>
<accession>A0A0L0SSE3</accession>
<organism evidence="1 2">
    <name type="scientific">Allomyces macrogynus (strain ATCC 38327)</name>
    <name type="common">Allomyces javanicus var. macrogynus</name>
    <dbReference type="NCBI Taxonomy" id="578462"/>
    <lineage>
        <taxon>Eukaryota</taxon>
        <taxon>Fungi</taxon>
        <taxon>Fungi incertae sedis</taxon>
        <taxon>Blastocladiomycota</taxon>
        <taxon>Blastocladiomycetes</taxon>
        <taxon>Blastocladiales</taxon>
        <taxon>Blastocladiaceae</taxon>
        <taxon>Allomyces</taxon>
    </lineage>
</organism>
<sequence>MSSMEGNTFSSGGFTCLSCAGSPFARYEASRLRCRVVSWHASWVEVVVEQCRGTPAGWRSLRVCWGAPTVGQAFVFVRRRQARLGCHVVLSNPNRFPIQSRRLSVGAKH</sequence>
<dbReference type="AlphaFoldDB" id="A0A0L0SSE3"/>
<dbReference type="EMBL" id="GG745347">
    <property type="protein sequence ID" value="KNE65432.1"/>
    <property type="molecule type" value="Genomic_DNA"/>
</dbReference>
<evidence type="ECO:0000313" key="2">
    <source>
        <dbReference type="Proteomes" id="UP000054350"/>
    </source>
</evidence>